<dbReference type="OrthoDB" id="250329at2759"/>
<evidence type="ECO:0000313" key="10">
    <source>
        <dbReference type="EMBL" id="EPQ28974.1"/>
    </source>
</evidence>
<dbReference type="InterPro" id="IPR008888">
    <property type="entry name" value="Ustilago_mating"/>
</dbReference>
<comment type="function">
    <text evidence="1">The B locus has at least 25 alleles, and any combination of two different B alleles yields a multimeric regulatory protein, that activates genes responsible for the pathogenicity and for the sexual development of the fungus within the corn plant.</text>
</comment>
<evidence type="ECO:0000256" key="3">
    <source>
        <dbReference type="ARBA" id="ARBA00005800"/>
    </source>
</evidence>
<comment type="similarity">
    <text evidence="3">Belongs to the TALE/M-ATYP homeobox family.</text>
</comment>
<evidence type="ECO:0000256" key="7">
    <source>
        <dbReference type="PROSITE-ProRule" id="PRU00108"/>
    </source>
</evidence>
<dbReference type="Pfam" id="PF05722">
    <property type="entry name" value="Ustilago_mating"/>
    <property type="match status" value="1"/>
</dbReference>
<proteinExistence type="inferred from homology"/>
<dbReference type="Gene3D" id="1.10.10.60">
    <property type="entry name" value="Homeodomain-like"/>
    <property type="match status" value="1"/>
</dbReference>
<feature type="region of interest" description="Disordered" evidence="8">
    <location>
        <begin position="401"/>
        <end position="435"/>
    </location>
</feature>
<dbReference type="SUPFAM" id="SSF46689">
    <property type="entry name" value="Homeodomain-like"/>
    <property type="match status" value="1"/>
</dbReference>
<feature type="domain" description="Homeobox" evidence="9">
    <location>
        <begin position="32"/>
        <end position="101"/>
    </location>
</feature>
<dbReference type="GeneID" id="19317374"/>
<dbReference type="eggNOG" id="ENOG502SBNZ">
    <property type="taxonomic scope" value="Eukaryota"/>
</dbReference>
<evidence type="ECO:0000256" key="2">
    <source>
        <dbReference type="ARBA" id="ARBA00004123"/>
    </source>
</evidence>
<dbReference type="EMBL" id="KE361632">
    <property type="protein sequence ID" value="EPQ28974.1"/>
    <property type="molecule type" value="Genomic_DNA"/>
</dbReference>
<evidence type="ECO:0000256" key="8">
    <source>
        <dbReference type="SAM" id="MobiDB-lite"/>
    </source>
</evidence>
<dbReference type="Pfam" id="PF05920">
    <property type="entry name" value="Homeobox_KN"/>
    <property type="match status" value="1"/>
</dbReference>
<evidence type="ECO:0000256" key="1">
    <source>
        <dbReference type="ARBA" id="ARBA00003916"/>
    </source>
</evidence>
<dbReference type="CDD" id="cd00086">
    <property type="entry name" value="homeodomain"/>
    <property type="match status" value="1"/>
</dbReference>
<protein>
    <recommendedName>
        <fullName evidence="9">Homeobox domain-containing protein</fullName>
    </recommendedName>
</protein>
<dbReference type="InterPro" id="IPR001356">
    <property type="entry name" value="HD"/>
</dbReference>
<keyword evidence="5 7" id="KW-0371">Homeobox</keyword>
<feature type="region of interest" description="Disordered" evidence="8">
    <location>
        <begin position="311"/>
        <end position="346"/>
    </location>
</feature>
<dbReference type="InterPro" id="IPR008422">
    <property type="entry name" value="KN_HD"/>
</dbReference>
<reference evidence="10 11" key="1">
    <citation type="journal article" date="2013" name="Plant Cell">
        <title>The transition from a phytopathogenic smut ancestor to an anamorphic biocontrol agent deciphered by comparative whole-genome analysis.</title>
        <authorList>
            <person name="Lefebvre F."/>
            <person name="Joly D.L."/>
            <person name="Labbe C."/>
            <person name="Teichmann B."/>
            <person name="Linning R."/>
            <person name="Belzile F."/>
            <person name="Bakkeren G."/>
            <person name="Belanger R.R."/>
        </authorList>
    </citation>
    <scope>NUCLEOTIDE SEQUENCE [LARGE SCALE GENOMIC DNA]</scope>
    <source>
        <strain evidence="10 11">PF-1</strain>
    </source>
</reference>
<dbReference type="HOGENOM" id="CLU_615578_0_0_1"/>
<comment type="subcellular location">
    <subcellularLocation>
        <location evidence="2 7">Nucleus</location>
    </subcellularLocation>
</comment>
<keyword evidence="6 7" id="KW-0539">Nucleus</keyword>
<evidence type="ECO:0000256" key="4">
    <source>
        <dbReference type="ARBA" id="ARBA00023125"/>
    </source>
</evidence>
<evidence type="ECO:0000256" key="5">
    <source>
        <dbReference type="ARBA" id="ARBA00023155"/>
    </source>
</evidence>
<dbReference type="KEGG" id="pfp:PFL1_03264"/>
<evidence type="ECO:0000259" key="9">
    <source>
        <dbReference type="PROSITE" id="PS50071"/>
    </source>
</evidence>
<feature type="compositionally biased region" description="Basic residues" evidence="8">
    <location>
        <begin position="219"/>
        <end position="229"/>
    </location>
</feature>
<sequence length="445" mass="49372">MRVQRDTPVITPNQEKAFTSVATSCNSTDTLQCHLMRRYFLDHLDDPYPSQDEKDDIVRQTNAAIRQHPTYQSIKHTKRGEINDERLMLWFINARRRSGWQALKREFGGDDRVRTGRIIRAFLREQGRPVKGRPGDQGDSLAELIAPGRDPMSDEVQQRMKKLADDIETIELYLRHGIKQKVRGWMQDVIEGAKEDQRREKTKKAGVKERKASTAATKAKSKPTAKTKAKPAPSKPRPAVRQGTRASARIARSTTRAVAYQEQSEAGSDDEPPMTARPSQQSFESARMHDLDSRSLYGNALGLGLPSTARYHPAARDSSNGSLTSTDSSQASTSFDPQGSRCGYSRASSVTSYSSFDEALEALQPETAPPTAKRIIRPLPSRSPPSALLYTDFADLAAADLGPRRPISSSPTNSQEVHDRFIHEQPSDSDCSPAALPLLLPRIPA</sequence>
<feature type="DNA-binding region" description="Homeobox" evidence="7">
    <location>
        <begin position="34"/>
        <end position="102"/>
    </location>
</feature>
<accession>A0A061H938</accession>
<feature type="region of interest" description="Disordered" evidence="8">
    <location>
        <begin position="195"/>
        <end position="288"/>
    </location>
</feature>
<evidence type="ECO:0000313" key="11">
    <source>
        <dbReference type="Proteomes" id="UP000053664"/>
    </source>
</evidence>
<dbReference type="Proteomes" id="UP000053664">
    <property type="component" value="Unassembled WGS sequence"/>
</dbReference>
<feature type="compositionally biased region" description="Low complexity" evidence="8">
    <location>
        <begin position="244"/>
        <end position="257"/>
    </location>
</feature>
<dbReference type="GO" id="GO:0003677">
    <property type="term" value="F:DNA binding"/>
    <property type="evidence" value="ECO:0007669"/>
    <property type="project" value="UniProtKB-UniRule"/>
</dbReference>
<name>A0A061H938_9BASI</name>
<dbReference type="RefSeq" id="XP_007878972.1">
    <property type="nucleotide sequence ID" value="XM_007880781.1"/>
</dbReference>
<feature type="compositionally biased region" description="Low complexity" evidence="8">
    <location>
        <begin position="317"/>
        <end position="329"/>
    </location>
</feature>
<dbReference type="SMART" id="SM00389">
    <property type="entry name" value="HOX"/>
    <property type="match status" value="1"/>
</dbReference>
<gene>
    <name evidence="10" type="ORF">PFL1_03264</name>
</gene>
<dbReference type="AlphaFoldDB" id="A0A061H938"/>
<dbReference type="GO" id="GO:0006355">
    <property type="term" value="P:regulation of DNA-templated transcription"/>
    <property type="evidence" value="ECO:0007669"/>
    <property type="project" value="InterPro"/>
</dbReference>
<dbReference type="GO" id="GO:0005634">
    <property type="term" value="C:nucleus"/>
    <property type="evidence" value="ECO:0007669"/>
    <property type="project" value="UniProtKB-SubCell"/>
</dbReference>
<organism evidence="10 11">
    <name type="scientific">Pseudozyma flocculosa PF-1</name>
    <dbReference type="NCBI Taxonomy" id="1277687"/>
    <lineage>
        <taxon>Eukaryota</taxon>
        <taxon>Fungi</taxon>
        <taxon>Dikarya</taxon>
        <taxon>Basidiomycota</taxon>
        <taxon>Ustilaginomycotina</taxon>
        <taxon>Ustilaginomycetes</taxon>
        <taxon>Ustilaginales</taxon>
        <taxon>Ustilaginaceae</taxon>
        <taxon>Pseudozyma</taxon>
    </lineage>
</organism>
<feature type="compositionally biased region" description="Basic and acidic residues" evidence="8">
    <location>
        <begin position="416"/>
        <end position="426"/>
    </location>
</feature>
<dbReference type="PROSITE" id="PS50071">
    <property type="entry name" value="HOMEOBOX_2"/>
    <property type="match status" value="1"/>
</dbReference>
<keyword evidence="4 7" id="KW-0238">DNA-binding</keyword>
<evidence type="ECO:0000256" key="6">
    <source>
        <dbReference type="ARBA" id="ARBA00023242"/>
    </source>
</evidence>
<dbReference type="InterPro" id="IPR009057">
    <property type="entry name" value="Homeodomain-like_sf"/>
</dbReference>